<dbReference type="EMBL" id="CAXLJM020000075">
    <property type="protein sequence ID" value="CAL8128379.1"/>
    <property type="molecule type" value="Genomic_DNA"/>
</dbReference>
<name>A0ABP1RHG6_9HEXA</name>
<dbReference type="Proteomes" id="UP001642540">
    <property type="component" value="Unassembled WGS sequence"/>
</dbReference>
<comment type="caution">
    <text evidence="2">The sequence shown here is derived from an EMBL/GenBank/DDBJ whole genome shotgun (WGS) entry which is preliminary data.</text>
</comment>
<feature type="transmembrane region" description="Helical" evidence="1">
    <location>
        <begin position="66"/>
        <end position="86"/>
    </location>
</feature>
<protein>
    <submittedName>
        <fullName evidence="2">Uncharacterized protein</fullName>
    </submittedName>
</protein>
<feature type="transmembrane region" description="Helical" evidence="1">
    <location>
        <begin position="40"/>
        <end position="60"/>
    </location>
</feature>
<keyword evidence="1" id="KW-0812">Transmembrane</keyword>
<accession>A0ABP1RHG6</accession>
<sequence length="112" mass="12432">MEAMRWNGVAEKLVEFAAASYKPLPFVPIDPTGATMQGNVAVIFVILMGGLVIAMLVFSMEFHRSVYKFLCDVVKSIGIGLIWFFSNITTSLRRTKVEAFNVKDILGELSPE</sequence>
<keyword evidence="1" id="KW-1133">Transmembrane helix</keyword>
<organism evidence="2 3">
    <name type="scientific">Orchesella dallaii</name>
    <dbReference type="NCBI Taxonomy" id="48710"/>
    <lineage>
        <taxon>Eukaryota</taxon>
        <taxon>Metazoa</taxon>
        <taxon>Ecdysozoa</taxon>
        <taxon>Arthropoda</taxon>
        <taxon>Hexapoda</taxon>
        <taxon>Collembola</taxon>
        <taxon>Entomobryomorpha</taxon>
        <taxon>Entomobryoidea</taxon>
        <taxon>Orchesellidae</taxon>
        <taxon>Orchesellinae</taxon>
        <taxon>Orchesella</taxon>
    </lineage>
</organism>
<evidence type="ECO:0000313" key="3">
    <source>
        <dbReference type="Proteomes" id="UP001642540"/>
    </source>
</evidence>
<evidence type="ECO:0000256" key="1">
    <source>
        <dbReference type="SAM" id="Phobius"/>
    </source>
</evidence>
<proteinExistence type="predicted"/>
<keyword evidence="3" id="KW-1185">Reference proteome</keyword>
<gene>
    <name evidence="2" type="ORF">ODALV1_LOCUS22207</name>
</gene>
<keyword evidence="1" id="KW-0472">Membrane</keyword>
<evidence type="ECO:0000313" key="2">
    <source>
        <dbReference type="EMBL" id="CAL8128379.1"/>
    </source>
</evidence>
<reference evidence="2 3" key="1">
    <citation type="submission" date="2024-08" db="EMBL/GenBank/DDBJ databases">
        <authorList>
            <person name="Cucini C."/>
            <person name="Frati F."/>
        </authorList>
    </citation>
    <scope>NUCLEOTIDE SEQUENCE [LARGE SCALE GENOMIC DNA]</scope>
</reference>